<evidence type="ECO:0000313" key="3">
    <source>
        <dbReference type="EMBL" id="KAF7937570.1"/>
    </source>
</evidence>
<dbReference type="RefSeq" id="XP_038814488.1">
    <property type="nucleotide sequence ID" value="XM_038949503.1"/>
</dbReference>
<dbReference type="GeneID" id="62228658"/>
<dbReference type="PANTHER" id="PTHR10039">
    <property type="entry name" value="AMELOGENIN"/>
    <property type="match status" value="1"/>
</dbReference>
<proteinExistence type="predicted"/>
<dbReference type="EMBL" id="RCSX01000003">
    <property type="protein sequence ID" value="KAF7937570.1"/>
    <property type="molecule type" value="Genomic_DNA"/>
</dbReference>
<dbReference type="InterPro" id="IPR027417">
    <property type="entry name" value="P-loop_NTPase"/>
</dbReference>
<feature type="domain" description="Nephrocystin 3-like N-terminal" evidence="2">
    <location>
        <begin position="63"/>
        <end position="163"/>
    </location>
</feature>
<accession>A0ABQ7IZ45</accession>
<gene>
    <name evidence="3" type="ORF">EAE98_001884</name>
</gene>
<keyword evidence="1" id="KW-0677">Repeat</keyword>
<sequence>MQHTVCSVFFGISMSVFYGEGRGIREAGITVFSQTTKSDIVNFLRFDKIDDRLNNIQSGHSRTCKWLLTSSVYLEWLSDNILPENHRFFWIRSKPGSGKSTLTKFAFLELKKTFPGTPLLSFFFNARGTIPEKSILGLYRSLLVQLFEICPDDQQNNFLDIPTLGHGTLEERTQSDSKILRQLLVQML</sequence>
<evidence type="ECO:0000259" key="2">
    <source>
        <dbReference type="Pfam" id="PF24883"/>
    </source>
</evidence>
<dbReference type="SUPFAM" id="SSF52540">
    <property type="entry name" value="P-loop containing nucleoside triphosphate hydrolases"/>
    <property type="match status" value="1"/>
</dbReference>
<keyword evidence="4" id="KW-1185">Reference proteome</keyword>
<evidence type="ECO:0000256" key="1">
    <source>
        <dbReference type="ARBA" id="ARBA00022737"/>
    </source>
</evidence>
<organism evidence="3 4">
    <name type="scientific">Botrytis deweyae</name>
    <dbReference type="NCBI Taxonomy" id="2478750"/>
    <lineage>
        <taxon>Eukaryota</taxon>
        <taxon>Fungi</taxon>
        <taxon>Dikarya</taxon>
        <taxon>Ascomycota</taxon>
        <taxon>Pezizomycotina</taxon>
        <taxon>Leotiomycetes</taxon>
        <taxon>Helotiales</taxon>
        <taxon>Sclerotiniaceae</taxon>
        <taxon>Botrytis</taxon>
    </lineage>
</organism>
<dbReference type="Pfam" id="PF24883">
    <property type="entry name" value="NPHP3_N"/>
    <property type="match status" value="1"/>
</dbReference>
<dbReference type="InterPro" id="IPR056884">
    <property type="entry name" value="NPHP3-like_N"/>
</dbReference>
<dbReference type="PANTHER" id="PTHR10039:SF5">
    <property type="entry name" value="NACHT DOMAIN-CONTAINING PROTEIN"/>
    <property type="match status" value="1"/>
</dbReference>
<evidence type="ECO:0000313" key="4">
    <source>
        <dbReference type="Proteomes" id="UP000783213"/>
    </source>
</evidence>
<protein>
    <recommendedName>
        <fullName evidence="2">Nephrocystin 3-like N-terminal domain-containing protein</fullName>
    </recommendedName>
</protein>
<name>A0ABQ7IZ45_9HELO</name>
<comment type="caution">
    <text evidence="3">The sequence shown here is derived from an EMBL/GenBank/DDBJ whole genome shotgun (WGS) entry which is preliminary data.</text>
</comment>
<dbReference type="Proteomes" id="UP000783213">
    <property type="component" value="Unassembled WGS sequence"/>
</dbReference>
<reference evidence="3 4" key="1">
    <citation type="journal article" date="2020" name="Genome Biol. Evol.">
        <title>Comparative genomics of Sclerotiniaceae.</title>
        <authorList>
            <person name="Valero Jimenez C.A."/>
            <person name="Steentjes M."/>
            <person name="Scholten O.E."/>
            <person name="Van Kan J.A.L."/>
        </authorList>
    </citation>
    <scope>NUCLEOTIDE SEQUENCE [LARGE SCALE GENOMIC DNA]</scope>
    <source>
        <strain evidence="3 4">B1</strain>
    </source>
</reference>